<evidence type="ECO:0000313" key="11">
    <source>
        <dbReference type="EMBL" id="HIU90443.1"/>
    </source>
</evidence>
<reference evidence="11" key="2">
    <citation type="journal article" date="2021" name="PeerJ">
        <title>Extensive microbial diversity within the chicken gut microbiome revealed by metagenomics and culture.</title>
        <authorList>
            <person name="Gilroy R."/>
            <person name="Ravi A."/>
            <person name="Getino M."/>
            <person name="Pursley I."/>
            <person name="Horton D.L."/>
            <person name="Alikhan N.F."/>
            <person name="Baker D."/>
            <person name="Gharbi K."/>
            <person name="Hall N."/>
            <person name="Watson M."/>
            <person name="Adriaenssens E.M."/>
            <person name="Foster-Nyarko E."/>
            <person name="Jarju S."/>
            <person name="Secka A."/>
            <person name="Antonio M."/>
            <person name="Oren A."/>
            <person name="Chaudhuri R.R."/>
            <person name="La Ragione R."/>
            <person name="Hildebrand F."/>
            <person name="Pallen M.J."/>
        </authorList>
    </citation>
    <scope>NUCLEOTIDE SEQUENCE</scope>
    <source>
        <strain evidence="11">ChiHjej12B11-7776</strain>
    </source>
</reference>
<dbReference type="InterPro" id="IPR004692">
    <property type="entry name" value="SecG"/>
</dbReference>
<evidence type="ECO:0000256" key="6">
    <source>
        <dbReference type="ARBA" id="ARBA00022989"/>
    </source>
</evidence>
<dbReference type="AlphaFoldDB" id="A0A9D1SNZ5"/>
<evidence type="ECO:0000256" key="2">
    <source>
        <dbReference type="ARBA" id="ARBA00008445"/>
    </source>
</evidence>
<feature type="transmembrane region" description="Helical" evidence="9">
    <location>
        <begin position="77"/>
        <end position="95"/>
    </location>
</feature>
<keyword evidence="3 9" id="KW-0813">Transport</keyword>
<sequence>MLNILSFFVDTAMVVLGVKIALAVIALACAIFVICVVLMQSGNSDGTEALSGASKSDESETYYGKNASSRRDAKLKIWTYVCSGLLAVCCIVFIIL</sequence>
<keyword evidence="7 9" id="KW-0811">Translocation</keyword>
<proteinExistence type="inferred from homology"/>
<evidence type="ECO:0000256" key="5">
    <source>
        <dbReference type="ARBA" id="ARBA00022927"/>
    </source>
</evidence>
<dbReference type="GO" id="GO:0005886">
    <property type="term" value="C:plasma membrane"/>
    <property type="evidence" value="ECO:0007669"/>
    <property type="project" value="UniProtKB-SubCell"/>
</dbReference>
<keyword evidence="4 9" id="KW-0812">Transmembrane</keyword>
<evidence type="ECO:0000256" key="4">
    <source>
        <dbReference type="ARBA" id="ARBA00022692"/>
    </source>
</evidence>
<evidence type="ECO:0000256" key="10">
    <source>
        <dbReference type="SAM" id="MobiDB-lite"/>
    </source>
</evidence>
<feature type="region of interest" description="Disordered" evidence="10">
    <location>
        <begin position="45"/>
        <end position="69"/>
    </location>
</feature>
<evidence type="ECO:0000256" key="9">
    <source>
        <dbReference type="RuleBase" id="RU365087"/>
    </source>
</evidence>
<keyword evidence="9" id="KW-1003">Cell membrane</keyword>
<accession>A0A9D1SNZ5</accession>
<comment type="subcellular location">
    <subcellularLocation>
        <location evidence="9">Cell membrane</location>
        <topology evidence="9">Multi-pass membrane protein</topology>
    </subcellularLocation>
    <subcellularLocation>
        <location evidence="1">Membrane</location>
        <topology evidence="1">Multi-pass membrane protein</topology>
    </subcellularLocation>
</comment>
<organism evidence="11 12">
    <name type="scientific">Candidatus Fimimonas merdipullorum</name>
    <dbReference type="NCBI Taxonomy" id="2840822"/>
    <lineage>
        <taxon>Bacteria</taxon>
        <taxon>Pseudomonadati</taxon>
        <taxon>Myxococcota</taxon>
        <taxon>Myxococcia</taxon>
        <taxon>Myxococcales</taxon>
        <taxon>Cystobacterineae</taxon>
        <taxon>Myxococcaceae</taxon>
        <taxon>Myxococcaceae incertae sedis</taxon>
        <taxon>Candidatus Fimimonas</taxon>
    </lineage>
</organism>
<gene>
    <name evidence="11" type="primary">secG</name>
    <name evidence="11" type="ORF">IAC72_00305</name>
</gene>
<reference evidence="11" key="1">
    <citation type="submission" date="2020-10" db="EMBL/GenBank/DDBJ databases">
        <authorList>
            <person name="Gilroy R."/>
        </authorList>
    </citation>
    <scope>NUCLEOTIDE SEQUENCE</scope>
    <source>
        <strain evidence="11">ChiHjej12B11-7776</strain>
    </source>
</reference>
<feature type="transmembrane region" description="Helical" evidence="9">
    <location>
        <begin position="20"/>
        <end position="39"/>
    </location>
</feature>
<dbReference type="GO" id="GO:0015450">
    <property type="term" value="F:protein-transporting ATPase activity"/>
    <property type="evidence" value="ECO:0007669"/>
    <property type="project" value="UniProtKB-UniRule"/>
</dbReference>
<dbReference type="GO" id="GO:0009306">
    <property type="term" value="P:protein secretion"/>
    <property type="evidence" value="ECO:0007669"/>
    <property type="project" value="UniProtKB-UniRule"/>
</dbReference>
<comment type="similarity">
    <text evidence="2 9">Belongs to the SecG family.</text>
</comment>
<comment type="function">
    <text evidence="9">Involved in protein export. Participates in an early event of protein translocation.</text>
</comment>
<protein>
    <recommendedName>
        <fullName evidence="9">Protein-export membrane protein SecG</fullName>
    </recommendedName>
</protein>
<evidence type="ECO:0000256" key="3">
    <source>
        <dbReference type="ARBA" id="ARBA00022448"/>
    </source>
</evidence>
<evidence type="ECO:0000256" key="1">
    <source>
        <dbReference type="ARBA" id="ARBA00004141"/>
    </source>
</evidence>
<keyword evidence="6 9" id="KW-1133">Transmembrane helix</keyword>
<name>A0A9D1SNZ5_9BACT</name>
<evidence type="ECO:0000313" key="12">
    <source>
        <dbReference type="Proteomes" id="UP000886852"/>
    </source>
</evidence>
<dbReference type="Pfam" id="PF03840">
    <property type="entry name" value="SecG"/>
    <property type="match status" value="1"/>
</dbReference>
<dbReference type="NCBIfam" id="TIGR00810">
    <property type="entry name" value="secG"/>
    <property type="match status" value="1"/>
</dbReference>
<dbReference type="Proteomes" id="UP000886852">
    <property type="component" value="Unassembled WGS sequence"/>
</dbReference>
<keyword evidence="5 9" id="KW-0653">Protein transport</keyword>
<dbReference type="EMBL" id="DVOC01000009">
    <property type="protein sequence ID" value="HIU90443.1"/>
    <property type="molecule type" value="Genomic_DNA"/>
</dbReference>
<evidence type="ECO:0000256" key="8">
    <source>
        <dbReference type="ARBA" id="ARBA00023136"/>
    </source>
</evidence>
<comment type="caution">
    <text evidence="11">The sequence shown here is derived from an EMBL/GenBank/DDBJ whole genome shotgun (WGS) entry which is preliminary data.</text>
</comment>
<keyword evidence="8 9" id="KW-0472">Membrane</keyword>
<evidence type="ECO:0000256" key="7">
    <source>
        <dbReference type="ARBA" id="ARBA00023010"/>
    </source>
</evidence>